<comment type="caution">
    <text evidence="2">The sequence shown here is derived from an EMBL/GenBank/DDBJ whole genome shotgun (WGS) entry which is preliminary data.</text>
</comment>
<dbReference type="InterPro" id="IPR029068">
    <property type="entry name" value="Glyas_Bleomycin-R_OHBP_Dase"/>
</dbReference>
<protein>
    <submittedName>
        <fullName evidence="2">VOC family protein</fullName>
    </submittedName>
</protein>
<dbReference type="EMBL" id="DXDC01000106">
    <property type="protein sequence ID" value="HIY65334.1"/>
    <property type="molecule type" value="Genomic_DNA"/>
</dbReference>
<dbReference type="Gene3D" id="3.10.180.10">
    <property type="entry name" value="2,3-Dihydroxybiphenyl 1,2-Dioxygenase, domain 1"/>
    <property type="match status" value="1"/>
</dbReference>
<gene>
    <name evidence="2" type="ORF">H9830_03555</name>
</gene>
<evidence type="ECO:0000313" key="3">
    <source>
        <dbReference type="Proteomes" id="UP000824005"/>
    </source>
</evidence>
<evidence type="ECO:0000259" key="1">
    <source>
        <dbReference type="Pfam" id="PF13468"/>
    </source>
</evidence>
<name>A0A9D1YT48_9MICO</name>
<reference evidence="2" key="2">
    <citation type="submission" date="2021-04" db="EMBL/GenBank/DDBJ databases">
        <authorList>
            <person name="Gilroy R."/>
        </authorList>
    </citation>
    <scope>NUCLEOTIDE SEQUENCE</scope>
    <source>
        <strain evidence="2">ChiGjej1B1-98</strain>
    </source>
</reference>
<organism evidence="2 3">
    <name type="scientific">Candidatus Agrococcus pullicola</name>
    <dbReference type="NCBI Taxonomy" id="2838429"/>
    <lineage>
        <taxon>Bacteria</taxon>
        <taxon>Bacillati</taxon>
        <taxon>Actinomycetota</taxon>
        <taxon>Actinomycetes</taxon>
        <taxon>Micrococcales</taxon>
        <taxon>Microbacteriaceae</taxon>
        <taxon>Agrococcus</taxon>
    </lineage>
</organism>
<dbReference type="Proteomes" id="UP000824005">
    <property type="component" value="Unassembled WGS sequence"/>
</dbReference>
<accession>A0A9D1YT48</accession>
<dbReference type="AlphaFoldDB" id="A0A9D1YT48"/>
<feature type="domain" description="Glyoxalase-like" evidence="1">
    <location>
        <begin position="4"/>
        <end position="140"/>
    </location>
</feature>
<evidence type="ECO:0000313" key="2">
    <source>
        <dbReference type="EMBL" id="HIY65334.1"/>
    </source>
</evidence>
<sequence length="141" mass="15603">MLQLDHLVIIAPTLEAGAAHVYNELGVEMSPGGKHPQMGTHNLLLRLGDEVLLEVIAIDPAARPPSRPRWFGLDDSDHVRNEWDAGRRLRAWVAQTDDIGTVLRSHSDLLGEATPVSRGERTWRFTLRHDGQLPAGGIVPR</sequence>
<dbReference type="Pfam" id="PF13468">
    <property type="entry name" value="Glyoxalase_3"/>
    <property type="match status" value="1"/>
</dbReference>
<proteinExistence type="predicted"/>
<dbReference type="InterPro" id="IPR025870">
    <property type="entry name" value="Glyoxalase-like_dom"/>
</dbReference>
<reference evidence="2" key="1">
    <citation type="journal article" date="2021" name="PeerJ">
        <title>Extensive microbial diversity within the chicken gut microbiome revealed by metagenomics and culture.</title>
        <authorList>
            <person name="Gilroy R."/>
            <person name="Ravi A."/>
            <person name="Getino M."/>
            <person name="Pursley I."/>
            <person name="Horton D.L."/>
            <person name="Alikhan N.F."/>
            <person name="Baker D."/>
            <person name="Gharbi K."/>
            <person name="Hall N."/>
            <person name="Watson M."/>
            <person name="Adriaenssens E.M."/>
            <person name="Foster-Nyarko E."/>
            <person name="Jarju S."/>
            <person name="Secka A."/>
            <person name="Antonio M."/>
            <person name="Oren A."/>
            <person name="Chaudhuri R.R."/>
            <person name="La Ragione R."/>
            <person name="Hildebrand F."/>
            <person name="Pallen M.J."/>
        </authorList>
    </citation>
    <scope>NUCLEOTIDE SEQUENCE</scope>
    <source>
        <strain evidence="2">ChiGjej1B1-98</strain>
    </source>
</reference>